<keyword evidence="2" id="KW-0132">Cell division</keyword>
<evidence type="ECO:0000313" key="10">
    <source>
        <dbReference type="Proteomes" id="UP001153555"/>
    </source>
</evidence>
<dbReference type="CDD" id="cd20543">
    <property type="entry name" value="CYCLIN_AtCycD-like_rpt1"/>
    <property type="match status" value="1"/>
</dbReference>
<feature type="domain" description="Cyclin C-terminal" evidence="8">
    <location>
        <begin position="192"/>
        <end position="318"/>
    </location>
</feature>
<gene>
    <name evidence="9" type="ORF">SHERM_06721</name>
</gene>
<evidence type="ECO:0000256" key="1">
    <source>
        <dbReference type="ARBA" id="ARBA00009065"/>
    </source>
</evidence>
<evidence type="ECO:0000256" key="6">
    <source>
        <dbReference type="SAM" id="MobiDB-lite"/>
    </source>
</evidence>
<dbReference type="SMART" id="SM00385">
    <property type="entry name" value="CYCLIN"/>
    <property type="match status" value="1"/>
</dbReference>
<evidence type="ECO:0000256" key="3">
    <source>
        <dbReference type="ARBA" id="ARBA00023127"/>
    </source>
</evidence>
<dbReference type="Proteomes" id="UP001153555">
    <property type="component" value="Unassembled WGS sequence"/>
</dbReference>
<protein>
    <submittedName>
        <fullName evidence="9">Cyclin-D3-2</fullName>
    </submittedName>
</protein>
<dbReference type="AlphaFoldDB" id="A0A9N7RQH4"/>
<evidence type="ECO:0000256" key="5">
    <source>
        <dbReference type="RuleBase" id="RU000383"/>
    </source>
</evidence>
<feature type="region of interest" description="Disordered" evidence="6">
    <location>
        <begin position="339"/>
        <end position="366"/>
    </location>
</feature>
<dbReference type="Pfam" id="PF00134">
    <property type="entry name" value="Cyclin_N"/>
    <property type="match status" value="1"/>
</dbReference>
<comment type="caution">
    <text evidence="9">The sequence shown here is derived from an EMBL/GenBank/DDBJ whole genome shotgun (WGS) entry which is preliminary data.</text>
</comment>
<sequence length="366" mass="41211">MSAPHHQEDPQISFNSLYCVAEQSLWNNEDSVLHTTCLIKGRGEKNSLIVEFLEQDLWEDDELRFLLVKEQEKEPPRGFEGSPFLVKARVEGVEWMLKVVGHYSFSALTAVLAVDYLDRFLCGFEFHGEKRPWVTQLAAVACLSLAAKVEETQVPLLLDLQVEDPKYVFEPKTIQRMEILVLSTLQWRMNPVTPLSFLEYIARSLKFKDHFRREFLRRCECLLVSVISDCRFMCHLPSALATAIMVYVISSLEPCVFVEYQDQLMGILGINKDKVEDCCLIVQQVATSVDFVTGRKRKFGAMPGSPKAVVDVSFSCDDTSNELWGLDFSPSPTAAAAAASVSSSPQPLSKKIKAQESPPNKESAIF</sequence>
<keyword evidence="10" id="KW-1185">Reference proteome</keyword>
<dbReference type="FunFam" id="1.10.472.10:FF:000060">
    <property type="entry name" value="D6-type cyclin"/>
    <property type="match status" value="1"/>
</dbReference>
<dbReference type="InterPro" id="IPR006671">
    <property type="entry name" value="Cyclin_N"/>
</dbReference>
<organism evidence="9 10">
    <name type="scientific">Striga hermonthica</name>
    <name type="common">Purple witchweed</name>
    <name type="synonym">Buchnera hermonthica</name>
    <dbReference type="NCBI Taxonomy" id="68872"/>
    <lineage>
        <taxon>Eukaryota</taxon>
        <taxon>Viridiplantae</taxon>
        <taxon>Streptophyta</taxon>
        <taxon>Embryophyta</taxon>
        <taxon>Tracheophyta</taxon>
        <taxon>Spermatophyta</taxon>
        <taxon>Magnoliopsida</taxon>
        <taxon>eudicotyledons</taxon>
        <taxon>Gunneridae</taxon>
        <taxon>Pentapetalae</taxon>
        <taxon>asterids</taxon>
        <taxon>lamiids</taxon>
        <taxon>Lamiales</taxon>
        <taxon>Orobanchaceae</taxon>
        <taxon>Buchnereae</taxon>
        <taxon>Striga</taxon>
    </lineage>
</organism>
<evidence type="ECO:0000313" key="9">
    <source>
        <dbReference type="EMBL" id="CAA0840679.1"/>
    </source>
</evidence>
<dbReference type="GO" id="GO:0051301">
    <property type="term" value="P:cell division"/>
    <property type="evidence" value="ECO:0007669"/>
    <property type="project" value="UniProtKB-KW"/>
</dbReference>
<dbReference type="SUPFAM" id="SSF47954">
    <property type="entry name" value="Cyclin-like"/>
    <property type="match status" value="1"/>
</dbReference>
<dbReference type="Gene3D" id="1.10.472.10">
    <property type="entry name" value="Cyclin-like"/>
    <property type="match status" value="2"/>
</dbReference>
<dbReference type="Pfam" id="PF02984">
    <property type="entry name" value="Cyclin_C"/>
    <property type="match status" value="1"/>
</dbReference>
<dbReference type="PANTHER" id="PTHR10177">
    <property type="entry name" value="CYCLINS"/>
    <property type="match status" value="1"/>
</dbReference>
<comment type="similarity">
    <text evidence="1">Belongs to the cyclin family. Cyclin D subfamily.</text>
</comment>
<dbReference type="InterPro" id="IPR013763">
    <property type="entry name" value="Cyclin-like_dom"/>
</dbReference>
<dbReference type="InterPro" id="IPR004367">
    <property type="entry name" value="Cyclin_C-dom"/>
</dbReference>
<evidence type="ECO:0000256" key="2">
    <source>
        <dbReference type="ARBA" id="ARBA00022618"/>
    </source>
</evidence>
<accession>A0A9N7RQH4</accession>
<dbReference type="OrthoDB" id="5590282at2759"/>
<keyword evidence="4" id="KW-0131">Cell cycle</keyword>
<dbReference type="InterPro" id="IPR036915">
    <property type="entry name" value="Cyclin-like_sf"/>
</dbReference>
<feature type="domain" description="Cyclin-like" evidence="7">
    <location>
        <begin position="94"/>
        <end position="183"/>
    </location>
</feature>
<evidence type="ECO:0000256" key="4">
    <source>
        <dbReference type="ARBA" id="ARBA00023306"/>
    </source>
</evidence>
<evidence type="ECO:0000259" key="8">
    <source>
        <dbReference type="SMART" id="SM01332"/>
    </source>
</evidence>
<dbReference type="SMART" id="SM01332">
    <property type="entry name" value="Cyclin_C"/>
    <property type="match status" value="1"/>
</dbReference>
<keyword evidence="3 5" id="KW-0195">Cyclin</keyword>
<reference evidence="9" key="1">
    <citation type="submission" date="2019-12" db="EMBL/GenBank/DDBJ databases">
        <authorList>
            <person name="Scholes J."/>
        </authorList>
    </citation>
    <scope>NUCLEOTIDE SEQUENCE</scope>
</reference>
<dbReference type="CDD" id="cd20544">
    <property type="entry name" value="CYCLIN_AtCycD-like_rpt2"/>
    <property type="match status" value="1"/>
</dbReference>
<dbReference type="EMBL" id="CACSLK010034002">
    <property type="protein sequence ID" value="CAA0840679.1"/>
    <property type="molecule type" value="Genomic_DNA"/>
</dbReference>
<proteinExistence type="inferred from homology"/>
<dbReference type="InterPro" id="IPR039361">
    <property type="entry name" value="Cyclin"/>
</dbReference>
<evidence type="ECO:0000259" key="7">
    <source>
        <dbReference type="SMART" id="SM00385"/>
    </source>
</evidence>
<name>A0A9N7RQH4_STRHE</name>